<dbReference type="PANTHER" id="PTHR23026">
    <property type="entry name" value="NADPH NITROREDUCTASE"/>
    <property type="match status" value="1"/>
</dbReference>
<reference evidence="1 2" key="1">
    <citation type="submission" date="2016-08" db="EMBL/GenBank/DDBJ databases">
        <title>Complete genome sequence of Mycobacterium shinshuense, a subspecies of M. ulcerans.</title>
        <authorList>
            <person name="Yoshida M."/>
            <person name="Ogura Y."/>
            <person name="Hayashi T."/>
            <person name="Hoshino Y."/>
        </authorList>
    </citation>
    <scope>NUCLEOTIDE SEQUENCE [LARGE SCALE GENOMIC DNA]</scope>
    <source>
        <strain evidence="2">ATCC 33728</strain>
    </source>
</reference>
<organism evidence="1 2">
    <name type="scientific">Mycobacterium ulcerans subsp. shinshuense</name>
    <dbReference type="NCBI Taxonomy" id="1124626"/>
    <lineage>
        <taxon>Bacteria</taxon>
        <taxon>Bacillati</taxon>
        <taxon>Actinomycetota</taxon>
        <taxon>Actinomycetes</taxon>
        <taxon>Mycobacteriales</taxon>
        <taxon>Mycobacteriaceae</taxon>
        <taxon>Mycobacterium</taxon>
        <taxon>Mycobacterium ulcerans group</taxon>
    </lineage>
</organism>
<dbReference type="SUPFAM" id="SSF55469">
    <property type="entry name" value="FMN-dependent nitroreductase-like"/>
    <property type="match status" value="1"/>
</dbReference>
<dbReference type="PANTHER" id="PTHR23026:SF123">
    <property type="entry name" value="NAD(P)H NITROREDUCTASE RV3131-RELATED"/>
    <property type="match status" value="1"/>
</dbReference>
<dbReference type="InterPro" id="IPR050627">
    <property type="entry name" value="Nitroreductase/BluB"/>
</dbReference>
<dbReference type="InterPro" id="IPR000415">
    <property type="entry name" value="Nitroreductase-like"/>
</dbReference>
<dbReference type="EMBL" id="AP017624">
    <property type="protein sequence ID" value="BAV41024.1"/>
    <property type="molecule type" value="Genomic_DNA"/>
</dbReference>
<sequence length="333" mass="35935">MNAHFPDAGTVRTVLTLASRAPSVHNTQPWRWQVGATTLHLYADTSLQLPNTDPEGRDLISSCGAALNHCVIALAAVGWHVKVARLPNPADPTHLAALEVSRHTPDQLNITLAAAIPRRRTDRRHYSFWPVPVSDVALMAARAARCGVSLRQVDATDKLNAIVAKSVWDHAADDEYLAELNAWSGRHASASDVPARNTPVSDPAAPLPSRLFAGSTLVMPADAAPADDNAVMLALGTRTDDRLAQLRAGEATSVVLLTATAMGLASCPVTEPLEIAETRESVRTDVFGNNDYPQMLLRVGWAPINADPLPSTPRRPLAEIVEWMSDREQWGTE</sequence>
<proteinExistence type="predicted"/>
<dbReference type="NCBIfam" id="NF047509">
    <property type="entry name" value="Rv3131_FMN_oxido"/>
    <property type="match status" value="1"/>
</dbReference>
<accession>A0A1B4Y1V7</accession>
<dbReference type="GeneID" id="93436427"/>
<name>A0A1B4Y1V7_MYCUL</name>
<dbReference type="AlphaFoldDB" id="A0A1B4Y1V7"/>
<protein>
    <submittedName>
        <fullName evidence="1">Uncharacterized protein</fullName>
    </submittedName>
</protein>
<dbReference type="GO" id="GO:0016491">
    <property type="term" value="F:oxidoreductase activity"/>
    <property type="evidence" value="ECO:0007669"/>
    <property type="project" value="InterPro"/>
</dbReference>
<evidence type="ECO:0000313" key="1">
    <source>
        <dbReference type="EMBL" id="BAV41024.1"/>
    </source>
</evidence>
<dbReference type="RefSeq" id="WP_096370409.1">
    <property type="nucleotide sequence ID" value="NZ_AP017624.1"/>
</dbReference>
<dbReference type="Proteomes" id="UP000218067">
    <property type="component" value="Chromosome"/>
</dbReference>
<evidence type="ECO:0000313" key="2">
    <source>
        <dbReference type="Proteomes" id="UP000218067"/>
    </source>
</evidence>
<gene>
    <name evidence="1" type="ORF">SHTP_1805</name>
</gene>
<dbReference type="Gene3D" id="3.40.109.10">
    <property type="entry name" value="NADH Oxidase"/>
    <property type="match status" value="1"/>
</dbReference>